<dbReference type="PIRSF" id="PIRSF000303">
    <property type="entry name" value="Glutathion_perox"/>
    <property type="match status" value="1"/>
</dbReference>
<name>A0AAV4MY74_9ARAC</name>
<dbReference type="Gene3D" id="3.40.30.10">
    <property type="entry name" value="Glutaredoxin"/>
    <property type="match status" value="1"/>
</dbReference>
<dbReference type="GO" id="GO:0006979">
    <property type="term" value="P:response to oxidative stress"/>
    <property type="evidence" value="ECO:0007669"/>
    <property type="project" value="InterPro"/>
</dbReference>
<evidence type="ECO:0000313" key="6">
    <source>
        <dbReference type="EMBL" id="GIX76896.1"/>
    </source>
</evidence>
<reference evidence="6 7" key="1">
    <citation type="submission" date="2021-06" db="EMBL/GenBank/DDBJ databases">
        <title>Caerostris darwini draft genome.</title>
        <authorList>
            <person name="Kono N."/>
            <person name="Arakawa K."/>
        </authorList>
    </citation>
    <scope>NUCLEOTIDE SEQUENCE [LARGE SCALE GENOMIC DNA]</scope>
</reference>
<keyword evidence="5" id="KW-0732">Signal</keyword>
<protein>
    <recommendedName>
        <fullName evidence="4">Glutathione peroxidase</fullName>
    </recommendedName>
</protein>
<feature type="chain" id="PRO_5043752751" description="Glutathione peroxidase" evidence="5">
    <location>
        <begin position="23"/>
        <end position="183"/>
    </location>
</feature>
<comment type="caution">
    <text evidence="6">The sequence shown here is derived from an EMBL/GenBank/DDBJ whole genome shotgun (WGS) entry which is preliminary data.</text>
</comment>
<evidence type="ECO:0000256" key="1">
    <source>
        <dbReference type="ARBA" id="ARBA00006926"/>
    </source>
</evidence>
<dbReference type="InterPro" id="IPR036249">
    <property type="entry name" value="Thioredoxin-like_sf"/>
</dbReference>
<dbReference type="SUPFAM" id="SSF52833">
    <property type="entry name" value="Thioredoxin-like"/>
    <property type="match status" value="1"/>
</dbReference>
<gene>
    <name evidence="6" type="primary">GPX3</name>
    <name evidence="6" type="ORF">CDAR_387331</name>
</gene>
<evidence type="ECO:0000313" key="7">
    <source>
        <dbReference type="Proteomes" id="UP001054837"/>
    </source>
</evidence>
<evidence type="ECO:0000256" key="4">
    <source>
        <dbReference type="RuleBase" id="RU000499"/>
    </source>
</evidence>
<organism evidence="6 7">
    <name type="scientific">Caerostris darwini</name>
    <dbReference type="NCBI Taxonomy" id="1538125"/>
    <lineage>
        <taxon>Eukaryota</taxon>
        <taxon>Metazoa</taxon>
        <taxon>Ecdysozoa</taxon>
        <taxon>Arthropoda</taxon>
        <taxon>Chelicerata</taxon>
        <taxon>Arachnida</taxon>
        <taxon>Araneae</taxon>
        <taxon>Araneomorphae</taxon>
        <taxon>Entelegynae</taxon>
        <taxon>Araneoidea</taxon>
        <taxon>Araneidae</taxon>
        <taxon>Caerostris</taxon>
    </lineage>
</organism>
<keyword evidence="3 4" id="KW-0560">Oxidoreductase</keyword>
<dbReference type="Proteomes" id="UP001054837">
    <property type="component" value="Unassembled WGS sequence"/>
</dbReference>
<dbReference type="PANTHER" id="PTHR11592">
    <property type="entry name" value="GLUTATHIONE PEROXIDASE"/>
    <property type="match status" value="1"/>
</dbReference>
<dbReference type="PANTHER" id="PTHR11592:SF81">
    <property type="entry name" value="GLUTATHIONE PEROXIDASE"/>
    <property type="match status" value="1"/>
</dbReference>
<dbReference type="PRINTS" id="PR01011">
    <property type="entry name" value="GLUTPROXDASE"/>
</dbReference>
<dbReference type="InterPro" id="IPR000889">
    <property type="entry name" value="Glutathione_peroxidase"/>
</dbReference>
<comment type="similarity">
    <text evidence="1 4">Belongs to the glutathione peroxidase family.</text>
</comment>
<keyword evidence="7" id="KW-1185">Reference proteome</keyword>
<feature type="signal peptide" evidence="5">
    <location>
        <begin position="1"/>
        <end position="22"/>
    </location>
</feature>
<dbReference type="PROSITE" id="PS51355">
    <property type="entry name" value="GLUTATHIONE_PEROXID_3"/>
    <property type="match status" value="1"/>
</dbReference>
<evidence type="ECO:0000256" key="5">
    <source>
        <dbReference type="SAM" id="SignalP"/>
    </source>
</evidence>
<evidence type="ECO:0000256" key="2">
    <source>
        <dbReference type="ARBA" id="ARBA00022559"/>
    </source>
</evidence>
<dbReference type="EMBL" id="BPLQ01000975">
    <property type="protein sequence ID" value="GIX76896.1"/>
    <property type="molecule type" value="Genomic_DNA"/>
</dbReference>
<dbReference type="AlphaFoldDB" id="A0AAV4MY74"/>
<dbReference type="Pfam" id="PF00255">
    <property type="entry name" value="GSHPx"/>
    <property type="match status" value="1"/>
</dbReference>
<accession>A0AAV4MY74</accession>
<evidence type="ECO:0000256" key="3">
    <source>
        <dbReference type="ARBA" id="ARBA00023002"/>
    </source>
</evidence>
<keyword evidence="2 4" id="KW-0575">Peroxidase</keyword>
<sequence length="183" mass="20938">MGWLGLAFATLACAAVLGPAKSARVPNRACFRPVQSDTTVYNFTLPDLLQTRNISLSEYEGKILGFPCNLFGMQEPGGNGEEIMNGIQHVRPGNGFIPNFPIFQKIDVNGEKEHPLYTFLKQYCPPTRDEFYDQKKLYYTPMRNRDIRWNFEKILVDRSGMPIRRYDPSTKPDDISKDIQLIL</sequence>
<proteinExistence type="inferred from homology"/>
<dbReference type="GO" id="GO:0004602">
    <property type="term" value="F:glutathione peroxidase activity"/>
    <property type="evidence" value="ECO:0007669"/>
    <property type="project" value="TreeGrafter"/>
</dbReference>